<feature type="transmembrane region" description="Helical" evidence="1">
    <location>
        <begin position="184"/>
        <end position="209"/>
    </location>
</feature>
<gene>
    <name evidence="2" type="ORF">ADL15_15345</name>
</gene>
<feature type="transmembrane region" description="Helical" evidence="1">
    <location>
        <begin position="272"/>
        <end position="296"/>
    </location>
</feature>
<keyword evidence="1" id="KW-1133">Transmembrane helix</keyword>
<accession>A0A0X3UPE0</accession>
<protein>
    <submittedName>
        <fullName evidence="2">Uncharacterized protein</fullName>
    </submittedName>
</protein>
<feature type="transmembrane region" description="Helical" evidence="1">
    <location>
        <begin position="40"/>
        <end position="59"/>
    </location>
</feature>
<comment type="caution">
    <text evidence="2">The sequence shown here is derived from an EMBL/GenBank/DDBJ whole genome shotgun (WGS) entry which is preliminary data.</text>
</comment>
<feature type="transmembrane region" description="Helical" evidence="1">
    <location>
        <begin position="316"/>
        <end position="335"/>
    </location>
</feature>
<evidence type="ECO:0000256" key="1">
    <source>
        <dbReference type="SAM" id="Phobius"/>
    </source>
</evidence>
<evidence type="ECO:0000313" key="3">
    <source>
        <dbReference type="Proteomes" id="UP000053244"/>
    </source>
</evidence>
<keyword evidence="3" id="KW-1185">Reference proteome</keyword>
<evidence type="ECO:0000313" key="2">
    <source>
        <dbReference type="EMBL" id="KUL34463.1"/>
    </source>
</evidence>
<feature type="transmembrane region" description="Helical" evidence="1">
    <location>
        <begin position="65"/>
        <end position="83"/>
    </location>
</feature>
<dbReference type="RefSeq" id="WP_067690415.1">
    <property type="nucleotide sequence ID" value="NZ_LLZH01000121.1"/>
</dbReference>
<reference evidence="2 3" key="1">
    <citation type="submission" date="2015-10" db="EMBL/GenBank/DDBJ databases">
        <authorList>
            <person name="Gilbert D.G."/>
        </authorList>
    </citation>
    <scope>NUCLEOTIDE SEQUENCE [LARGE SCALE GENOMIC DNA]</scope>
    <source>
        <strain evidence="2 3">NRRL B-16712</strain>
    </source>
</reference>
<feature type="transmembrane region" description="Helical" evidence="1">
    <location>
        <begin position="412"/>
        <end position="431"/>
    </location>
</feature>
<dbReference type="AlphaFoldDB" id="A0A0X3UPE0"/>
<proteinExistence type="predicted"/>
<feature type="transmembrane region" description="Helical" evidence="1">
    <location>
        <begin position="347"/>
        <end position="371"/>
    </location>
</feature>
<feature type="transmembrane region" description="Helical" evidence="1">
    <location>
        <begin position="383"/>
        <end position="405"/>
    </location>
</feature>
<feature type="transmembrane region" description="Helical" evidence="1">
    <location>
        <begin position="126"/>
        <end position="145"/>
    </location>
</feature>
<feature type="transmembrane region" description="Helical" evidence="1">
    <location>
        <begin position="229"/>
        <end position="251"/>
    </location>
</feature>
<dbReference type="InterPro" id="IPR025291">
    <property type="entry name" value="DUF4153"/>
</dbReference>
<dbReference type="Proteomes" id="UP000053244">
    <property type="component" value="Unassembled WGS sequence"/>
</dbReference>
<organism evidence="2 3">
    <name type="scientific">Actinoplanes awajinensis subsp. mycoplanecinus</name>
    <dbReference type="NCBI Taxonomy" id="135947"/>
    <lineage>
        <taxon>Bacteria</taxon>
        <taxon>Bacillati</taxon>
        <taxon>Actinomycetota</taxon>
        <taxon>Actinomycetes</taxon>
        <taxon>Micromonosporales</taxon>
        <taxon>Micromonosporaceae</taxon>
        <taxon>Actinoplanes</taxon>
    </lineage>
</organism>
<dbReference type="Pfam" id="PF13687">
    <property type="entry name" value="DUF4153"/>
    <property type="match status" value="1"/>
</dbReference>
<keyword evidence="1" id="KW-0472">Membrane</keyword>
<dbReference type="EMBL" id="LLZH01000121">
    <property type="protein sequence ID" value="KUL34463.1"/>
    <property type="molecule type" value="Genomic_DNA"/>
</dbReference>
<sequence>MSTAPPAQNTEQFVAKGQLHGPWPDVSTWGRMMPGPGAPASASTIVAVIAATVVAAVSLPLDQPGLGWLITALAGGIALLVARPATSAVPPLVIRPARRRRGDQLFWGVATIALLGVGTFRAAGWLFALCLLTATLTFALAIGAGRSIRAALTTYLMAPRAILRSLPWLVRGLARMRRTGNGPAPIRIIATLAVSVVLLTVFGLLFASADPKFARLFDTVLPDLQVDGMFRWVFICCLAAPVFGGAAFLLAAPPDLTELDHTEGRKVSRLEWAVPLGLLTLLFAAFVVVQLVPLFGGDRHVRTTAGLTYAEYARGGFWQLCFVTGLTLLVLAGAARWAPREAPADRTVFRAVLGPLTGLTLLIVASALIRMQAYIDIYGLTRLRLLVACCEVWFGVVLILVLLAGIRIRAPWLPRVAIATGVLALLGLAVANPDLMIARNQVDAPVGRIDVAYLSDLSPDAVPAVIELSDARDRSCVLYHLGLTIADSDWQAWNLGRSTAMDLIGNGAYPMDPDGCAALTRSGG</sequence>
<dbReference type="OrthoDB" id="9767931at2"/>
<name>A0A0X3UPE0_9ACTN</name>
<keyword evidence="1" id="KW-0812">Transmembrane</keyword>